<dbReference type="Proteomes" id="UP001499930">
    <property type="component" value="Unassembled WGS sequence"/>
</dbReference>
<reference evidence="1 2" key="1">
    <citation type="journal article" date="2019" name="Int. J. Syst. Evol. Microbiol.">
        <title>The Global Catalogue of Microorganisms (GCM) 10K type strain sequencing project: providing services to taxonomists for standard genome sequencing and annotation.</title>
        <authorList>
            <consortium name="The Broad Institute Genomics Platform"/>
            <consortium name="The Broad Institute Genome Sequencing Center for Infectious Disease"/>
            <person name="Wu L."/>
            <person name="Ma J."/>
        </authorList>
    </citation>
    <scope>NUCLEOTIDE SEQUENCE [LARGE SCALE GENOMIC DNA]</scope>
    <source>
        <strain evidence="1 2">JCM 3106</strain>
    </source>
</reference>
<dbReference type="PANTHER" id="PTHR31891">
    <property type="entry name" value="FORMAMIDASE C869.04-RELATED"/>
    <property type="match status" value="1"/>
</dbReference>
<organism evidence="1 2">
    <name type="scientific">Streptosporangium longisporum</name>
    <dbReference type="NCBI Taxonomy" id="46187"/>
    <lineage>
        <taxon>Bacteria</taxon>
        <taxon>Bacillati</taxon>
        <taxon>Actinomycetota</taxon>
        <taxon>Actinomycetes</taxon>
        <taxon>Streptosporangiales</taxon>
        <taxon>Streptosporangiaceae</taxon>
        <taxon>Streptosporangium</taxon>
    </lineage>
</organism>
<dbReference type="Gene3D" id="3.10.28.20">
    <property type="entry name" value="Acetamidase/Formamidase-like domains"/>
    <property type="match status" value="1"/>
</dbReference>
<keyword evidence="2" id="KW-1185">Reference proteome</keyword>
<dbReference type="RefSeq" id="WP_344891264.1">
    <property type="nucleotide sequence ID" value="NZ_BAAAWD010000006.1"/>
</dbReference>
<proteinExistence type="predicted"/>
<dbReference type="EMBL" id="BAAAWD010000006">
    <property type="protein sequence ID" value="GAA2998491.1"/>
    <property type="molecule type" value="Genomic_DNA"/>
</dbReference>
<evidence type="ECO:0000313" key="1">
    <source>
        <dbReference type="EMBL" id="GAA2998491.1"/>
    </source>
</evidence>
<dbReference type="InterPro" id="IPR004304">
    <property type="entry name" value="FmdA_AmdA"/>
</dbReference>
<dbReference type="Gene3D" id="2.60.120.580">
    <property type="entry name" value="Acetamidase/Formamidase-like domains"/>
    <property type="match status" value="2"/>
</dbReference>
<dbReference type="SUPFAM" id="SSF141130">
    <property type="entry name" value="Acetamidase/Formamidase-like"/>
    <property type="match status" value="1"/>
</dbReference>
<gene>
    <name evidence="1" type="ORF">GCM10017559_18950</name>
</gene>
<accession>A0ABN3XUR1</accession>
<sequence length="367" mass="38810">MLQPKIGRIDGSHYLPTSSDTSLWGLLPNRGHLPVLHVASGETVTIDTLSHEGILEDQGRDPVAYLAGFGVGADRVLTDARELAASGIPHDYDNDGPHVVTGPISVAGAEPGDVLRVDVLSLLIRAPYGFVSSRHGYGALPGEFPETPADTGPRPDGTREYNSVCVFTEVVEEAGRLHGVIPFGKGRSARFPLAPFLGLMGVASDTDAPVHSVPPGPFGGNLDINELQVGSSLYLPVQVPGAGFYAGDPHYAQGDGEVALTALEAPLRATLRLSVIPAAQARALLGALDEPFAETATHWLPVGLHTDLNEAMRRAVRAAVGFLERTQGMERPKALAYLSAAADFEVSQVVDQVKGVHCMIRKADFGR</sequence>
<comment type="caution">
    <text evidence="1">The sequence shown here is derived from an EMBL/GenBank/DDBJ whole genome shotgun (WGS) entry which is preliminary data.</text>
</comment>
<evidence type="ECO:0000313" key="2">
    <source>
        <dbReference type="Proteomes" id="UP001499930"/>
    </source>
</evidence>
<name>A0ABN3XUR1_9ACTN</name>
<dbReference type="Pfam" id="PF03069">
    <property type="entry name" value="FmdA_AmdA"/>
    <property type="match status" value="1"/>
</dbReference>
<protein>
    <submittedName>
        <fullName evidence="1">Acetamidase/formamidase family protein</fullName>
    </submittedName>
</protein>
<dbReference type="PANTHER" id="PTHR31891:SF1">
    <property type="entry name" value="FORMAMIDASE C869.04-RELATED"/>
    <property type="match status" value="1"/>
</dbReference>